<evidence type="ECO:0000313" key="4">
    <source>
        <dbReference type="Proteomes" id="UP001634007"/>
    </source>
</evidence>
<dbReference type="AlphaFoldDB" id="A0ABD3K194"/>
<organism evidence="3 4">
    <name type="scientific">Eucalyptus globulus</name>
    <name type="common">Tasmanian blue gum</name>
    <dbReference type="NCBI Taxonomy" id="34317"/>
    <lineage>
        <taxon>Eukaryota</taxon>
        <taxon>Viridiplantae</taxon>
        <taxon>Streptophyta</taxon>
        <taxon>Embryophyta</taxon>
        <taxon>Tracheophyta</taxon>
        <taxon>Spermatophyta</taxon>
        <taxon>Magnoliopsida</taxon>
        <taxon>eudicotyledons</taxon>
        <taxon>Gunneridae</taxon>
        <taxon>Pentapetalae</taxon>
        <taxon>rosids</taxon>
        <taxon>malvids</taxon>
        <taxon>Myrtales</taxon>
        <taxon>Myrtaceae</taxon>
        <taxon>Myrtoideae</taxon>
        <taxon>Eucalypteae</taxon>
        <taxon>Eucalyptus</taxon>
    </lineage>
</organism>
<evidence type="ECO:0000256" key="1">
    <source>
        <dbReference type="ARBA" id="ARBA00023027"/>
    </source>
</evidence>
<keyword evidence="4" id="KW-1185">Reference proteome</keyword>
<dbReference type="PANTHER" id="PTHR32009:SF160">
    <property type="entry name" value="DISEASE RESISTANCE PROTEIN (TIR-NBS-LRR CLASS)"/>
    <property type="match status" value="1"/>
</dbReference>
<dbReference type="Gene3D" id="3.40.50.10140">
    <property type="entry name" value="Toll/interleukin-1 receptor homology (TIR) domain"/>
    <property type="match status" value="1"/>
</dbReference>
<comment type="caution">
    <text evidence="3">The sequence shown here is derived from an EMBL/GenBank/DDBJ whole genome shotgun (WGS) entry which is preliminary data.</text>
</comment>
<keyword evidence="1" id="KW-0520">NAD</keyword>
<sequence length="285" mass="32121">MASAVLKSAYCVKLRKPRCCCAFRSSRQLKVVPIRRSATMTVRGTVSTFGIFEALPILRKEGKVVVTQSSSTTALFPRFKQILKFAAEKVKSIIGIHGQHRPRKYDIFISYNRDDTLHPVSHLKGALERRGMRTVVDYTLDRGEEIWPAIIEAIKQSNIAVVVVSQNYHFSPWCLNELVKILECKKRGGLIVFPIFWGIDARELREQSSTFVENIGQGEEGFKQENPHQVQRWRKALQAVGRINGFPVNVSLDKTEAEVIEALADEIEGKLNRSVSNVTSHPACS</sequence>
<protein>
    <recommendedName>
        <fullName evidence="2">TIR domain-containing protein</fullName>
    </recommendedName>
</protein>
<evidence type="ECO:0000313" key="3">
    <source>
        <dbReference type="EMBL" id="KAL3730346.1"/>
    </source>
</evidence>
<dbReference type="EMBL" id="JBJKBG010000007">
    <property type="protein sequence ID" value="KAL3730346.1"/>
    <property type="molecule type" value="Genomic_DNA"/>
</dbReference>
<dbReference type="PANTHER" id="PTHR32009">
    <property type="entry name" value="TMV RESISTANCE PROTEIN N-LIKE"/>
    <property type="match status" value="1"/>
</dbReference>
<dbReference type="Proteomes" id="UP001634007">
    <property type="component" value="Unassembled WGS sequence"/>
</dbReference>
<dbReference type="PROSITE" id="PS50104">
    <property type="entry name" value="TIR"/>
    <property type="match status" value="1"/>
</dbReference>
<proteinExistence type="predicted"/>
<evidence type="ECO:0000259" key="2">
    <source>
        <dbReference type="PROSITE" id="PS50104"/>
    </source>
</evidence>
<reference evidence="3 4" key="1">
    <citation type="submission" date="2024-11" db="EMBL/GenBank/DDBJ databases">
        <title>Chromosome-level genome assembly of Eucalyptus globulus Labill. provides insights into its genome evolution.</title>
        <authorList>
            <person name="Li X."/>
        </authorList>
    </citation>
    <scope>NUCLEOTIDE SEQUENCE [LARGE SCALE GENOMIC DNA]</scope>
    <source>
        <strain evidence="3">CL2024</strain>
        <tissue evidence="3">Fresh tender leaves</tissue>
    </source>
</reference>
<dbReference type="InterPro" id="IPR000157">
    <property type="entry name" value="TIR_dom"/>
</dbReference>
<dbReference type="SMART" id="SM00255">
    <property type="entry name" value="TIR"/>
    <property type="match status" value="1"/>
</dbReference>
<gene>
    <name evidence="3" type="ORF">ACJRO7_027367</name>
</gene>
<dbReference type="Pfam" id="PF01582">
    <property type="entry name" value="TIR"/>
    <property type="match status" value="1"/>
</dbReference>
<dbReference type="InterPro" id="IPR035897">
    <property type="entry name" value="Toll_tir_struct_dom_sf"/>
</dbReference>
<dbReference type="SUPFAM" id="SSF52200">
    <property type="entry name" value="Toll/Interleukin receptor TIR domain"/>
    <property type="match status" value="1"/>
</dbReference>
<accession>A0ABD3K194</accession>
<name>A0ABD3K194_EUCGL</name>
<feature type="domain" description="TIR" evidence="2">
    <location>
        <begin position="103"/>
        <end position="271"/>
    </location>
</feature>